<protein>
    <submittedName>
        <fullName evidence="1">Uncharacterized protein</fullName>
    </submittedName>
</protein>
<sequence length="83" mass="9571">TAFMVQHRDRFFVNNDDGNLIIAQFTPKGYVEIDRTKLIDVTSEAGYGTDRIVNWVHPAYANRHIVQRNDTEIIRASLAESDY</sequence>
<reference evidence="1" key="1">
    <citation type="submission" date="2018-05" db="EMBL/GenBank/DDBJ databases">
        <authorList>
            <person name="Lanie J.A."/>
            <person name="Ng W.-L."/>
            <person name="Kazmierczak K.M."/>
            <person name="Andrzejewski T.M."/>
            <person name="Davidsen T.M."/>
            <person name="Wayne K.J."/>
            <person name="Tettelin H."/>
            <person name="Glass J.I."/>
            <person name="Rusch D."/>
            <person name="Podicherti R."/>
            <person name="Tsui H.-C.T."/>
            <person name="Winkler M.E."/>
        </authorList>
    </citation>
    <scope>NUCLEOTIDE SEQUENCE</scope>
</reference>
<accession>A0A382UT90</accession>
<organism evidence="1">
    <name type="scientific">marine metagenome</name>
    <dbReference type="NCBI Taxonomy" id="408172"/>
    <lineage>
        <taxon>unclassified sequences</taxon>
        <taxon>metagenomes</taxon>
        <taxon>ecological metagenomes</taxon>
    </lineage>
</organism>
<proteinExistence type="predicted"/>
<gene>
    <name evidence="1" type="ORF">METZ01_LOCUS390308</name>
</gene>
<feature type="non-terminal residue" evidence="1">
    <location>
        <position position="1"/>
    </location>
</feature>
<evidence type="ECO:0000313" key="1">
    <source>
        <dbReference type="EMBL" id="SVD37454.1"/>
    </source>
</evidence>
<name>A0A382UT90_9ZZZZ</name>
<dbReference type="AlphaFoldDB" id="A0A382UT90"/>
<dbReference type="EMBL" id="UINC01146617">
    <property type="protein sequence ID" value="SVD37454.1"/>
    <property type="molecule type" value="Genomic_DNA"/>
</dbReference>